<dbReference type="SUPFAM" id="SSF52172">
    <property type="entry name" value="CheY-like"/>
    <property type="match status" value="1"/>
</dbReference>
<dbReference type="NCBIfam" id="TIGR00254">
    <property type="entry name" value="GGDEF"/>
    <property type="match status" value="1"/>
</dbReference>
<dbReference type="Pfam" id="PF00990">
    <property type="entry name" value="GGDEF"/>
    <property type="match status" value="1"/>
</dbReference>
<accession>A0A4U2Z9S4</accession>
<evidence type="ECO:0000313" key="6">
    <source>
        <dbReference type="EMBL" id="TKI70362.1"/>
    </source>
</evidence>
<dbReference type="Gene3D" id="3.30.70.270">
    <property type="match status" value="1"/>
</dbReference>
<dbReference type="PROSITE" id="PS50887">
    <property type="entry name" value="GGDEF"/>
    <property type="match status" value="1"/>
</dbReference>
<dbReference type="Gene3D" id="3.40.50.2300">
    <property type="match status" value="1"/>
</dbReference>
<dbReference type="PANTHER" id="PTHR45138">
    <property type="entry name" value="REGULATORY COMPONENTS OF SENSORY TRANSDUCTION SYSTEM"/>
    <property type="match status" value="1"/>
</dbReference>
<gene>
    <name evidence="6" type="ORF">FCU45_03505</name>
</gene>
<dbReference type="InterPro" id="IPR029787">
    <property type="entry name" value="Nucleotide_cyclase"/>
</dbReference>
<name>A0A4U2Z9S4_9BACT</name>
<keyword evidence="7" id="KW-1185">Reference proteome</keyword>
<dbReference type="SUPFAM" id="SSF55073">
    <property type="entry name" value="Nucleotide cyclase"/>
    <property type="match status" value="1"/>
</dbReference>
<dbReference type="SMART" id="SM00448">
    <property type="entry name" value="REC"/>
    <property type="match status" value="1"/>
</dbReference>
<evidence type="ECO:0000256" key="3">
    <source>
        <dbReference type="PROSITE-ProRule" id="PRU00169"/>
    </source>
</evidence>
<reference evidence="6 7" key="1">
    <citation type="submission" date="2019-04" db="EMBL/GenBank/DDBJ databases">
        <title>Sulfurimonas crateris sp. nov. a facultative anaerobic sulfur-oxidizing chemolithautotrophic bacterium isolated from a terrestrial mud vulcano.</title>
        <authorList>
            <person name="Ratnikova N.M."/>
            <person name="Slobodkin A.I."/>
            <person name="Merkel A.Y."/>
            <person name="Novikov A."/>
            <person name="Bonch-Osmolovskaya E.A."/>
            <person name="Slobodkina G.B."/>
        </authorList>
    </citation>
    <scope>NUCLEOTIDE SEQUENCE [LARGE SCALE GENOMIC DNA]</scope>
    <source>
        <strain evidence="6 7">SN118</strain>
    </source>
</reference>
<dbReference type="RefSeq" id="WP_137012329.1">
    <property type="nucleotide sequence ID" value="NZ_SZPX01000002.1"/>
</dbReference>
<dbReference type="AlphaFoldDB" id="A0A4U2Z9S4"/>
<feature type="domain" description="Response regulatory" evidence="4">
    <location>
        <begin position="7"/>
        <end position="122"/>
    </location>
</feature>
<dbReference type="GO" id="GO:0000160">
    <property type="term" value="P:phosphorelay signal transduction system"/>
    <property type="evidence" value="ECO:0007669"/>
    <property type="project" value="InterPro"/>
</dbReference>
<dbReference type="GO" id="GO:0052621">
    <property type="term" value="F:diguanylate cyclase activity"/>
    <property type="evidence" value="ECO:0007669"/>
    <property type="project" value="UniProtKB-EC"/>
</dbReference>
<dbReference type="PANTHER" id="PTHR45138:SF9">
    <property type="entry name" value="DIGUANYLATE CYCLASE DGCM-RELATED"/>
    <property type="match status" value="1"/>
</dbReference>
<protein>
    <recommendedName>
        <fullName evidence="1">diguanylate cyclase</fullName>
        <ecNumber evidence="1">2.7.7.65</ecNumber>
    </recommendedName>
</protein>
<comment type="catalytic activity">
    <reaction evidence="2">
        <text>2 GTP = 3',3'-c-di-GMP + 2 diphosphate</text>
        <dbReference type="Rhea" id="RHEA:24898"/>
        <dbReference type="ChEBI" id="CHEBI:33019"/>
        <dbReference type="ChEBI" id="CHEBI:37565"/>
        <dbReference type="ChEBI" id="CHEBI:58805"/>
        <dbReference type="EC" id="2.7.7.65"/>
    </reaction>
</comment>
<dbReference type="FunFam" id="3.30.70.270:FF:000001">
    <property type="entry name" value="Diguanylate cyclase domain protein"/>
    <property type="match status" value="1"/>
</dbReference>
<organism evidence="6 7">
    <name type="scientific">Sulfurimonas crateris</name>
    <dbReference type="NCBI Taxonomy" id="2574727"/>
    <lineage>
        <taxon>Bacteria</taxon>
        <taxon>Pseudomonadati</taxon>
        <taxon>Campylobacterota</taxon>
        <taxon>Epsilonproteobacteria</taxon>
        <taxon>Campylobacterales</taxon>
        <taxon>Sulfurimonadaceae</taxon>
        <taxon>Sulfurimonas</taxon>
    </lineage>
</organism>
<keyword evidence="3" id="KW-0597">Phosphoprotein</keyword>
<dbReference type="OrthoDB" id="9778432at2"/>
<evidence type="ECO:0000256" key="1">
    <source>
        <dbReference type="ARBA" id="ARBA00012528"/>
    </source>
</evidence>
<dbReference type="CDD" id="cd01949">
    <property type="entry name" value="GGDEF"/>
    <property type="match status" value="1"/>
</dbReference>
<feature type="domain" description="GGDEF" evidence="5">
    <location>
        <begin position="162"/>
        <end position="294"/>
    </location>
</feature>
<dbReference type="InterPro" id="IPR000160">
    <property type="entry name" value="GGDEF_dom"/>
</dbReference>
<dbReference type="Pfam" id="PF00072">
    <property type="entry name" value="Response_reg"/>
    <property type="match status" value="1"/>
</dbReference>
<dbReference type="InterPro" id="IPR001789">
    <property type="entry name" value="Sig_transdc_resp-reg_receiver"/>
</dbReference>
<dbReference type="GO" id="GO:0005886">
    <property type="term" value="C:plasma membrane"/>
    <property type="evidence" value="ECO:0007669"/>
    <property type="project" value="TreeGrafter"/>
</dbReference>
<dbReference type="GO" id="GO:1902201">
    <property type="term" value="P:negative regulation of bacterial-type flagellum-dependent cell motility"/>
    <property type="evidence" value="ECO:0007669"/>
    <property type="project" value="TreeGrafter"/>
</dbReference>
<dbReference type="PROSITE" id="PS50110">
    <property type="entry name" value="RESPONSE_REGULATORY"/>
    <property type="match status" value="1"/>
</dbReference>
<feature type="modified residue" description="4-aspartylphosphate" evidence="3">
    <location>
        <position position="55"/>
    </location>
</feature>
<dbReference type="SMART" id="SM00267">
    <property type="entry name" value="GGDEF"/>
    <property type="match status" value="1"/>
</dbReference>
<dbReference type="InterPro" id="IPR011006">
    <property type="entry name" value="CheY-like_superfamily"/>
</dbReference>
<dbReference type="EMBL" id="SZPX01000002">
    <property type="protein sequence ID" value="TKI70362.1"/>
    <property type="molecule type" value="Genomic_DNA"/>
</dbReference>
<evidence type="ECO:0000313" key="7">
    <source>
        <dbReference type="Proteomes" id="UP000309561"/>
    </source>
</evidence>
<dbReference type="InterPro" id="IPR043128">
    <property type="entry name" value="Rev_trsase/Diguanyl_cyclase"/>
</dbReference>
<evidence type="ECO:0000259" key="5">
    <source>
        <dbReference type="PROSITE" id="PS50887"/>
    </source>
</evidence>
<comment type="caution">
    <text evidence="6">The sequence shown here is derived from an EMBL/GenBank/DDBJ whole genome shotgun (WGS) entry which is preliminary data.</text>
</comment>
<dbReference type="Proteomes" id="UP000309561">
    <property type="component" value="Unassembled WGS sequence"/>
</dbReference>
<dbReference type="InterPro" id="IPR050469">
    <property type="entry name" value="Diguanylate_Cyclase"/>
</dbReference>
<evidence type="ECO:0000256" key="2">
    <source>
        <dbReference type="ARBA" id="ARBA00034247"/>
    </source>
</evidence>
<proteinExistence type="predicted"/>
<evidence type="ECO:0000259" key="4">
    <source>
        <dbReference type="PROSITE" id="PS50110"/>
    </source>
</evidence>
<sequence>MEKTKKTILVVDDTETNIDIMLELLSDKYDVVVALDGKSAFDAVGDNEVDLILLDIMMPDIDGYDVCRGLKADERSINIPIIFITALDDEKSIEKAYAAGGDDYVAKPFKPLELLARIDTQLKLKELINHLNYISSYDEMTGIYNRRKFFELGEKRFAQSTNELYAVMIDIDKFKNINDSYGHPTGDRVIKIVAKTVSEYLSHDAIFGRLGGEEFAILCNCPSPKSVSENIESIRAAVEALELLSDAGESIKLTISEGVAKRNSATKSLDDLLRVADVALYEAKGLGRNRVIFR</sequence>
<dbReference type="EC" id="2.7.7.65" evidence="1"/>
<dbReference type="GO" id="GO:0043709">
    <property type="term" value="P:cell adhesion involved in single-species biofilm formation"/>
    <property type="evidence" value="ECO:0007669"/>
    <property type="project" value="TreeGrafter"/>
</dbReference>